<dbReference type="RefSeq" id="WP_119425474.1">
    <property type="nucleotide sequence ID" value="NZ_QQXK01000027.1"/>
</dbReference>
<protein>
    <submittedName>
        <fullName evidence="1">Uncharacterized protein</fullName>
    </submittedName>
</protein>
<organism evidence="1 2">
    <name type="scientific">Galactobacter valiniphilus</name>
    <dbReference type="NCBI Taxonomy" id="2676122"/>
    <lineage>
        <taxon>Bacteria</taxon>
        <taxon>Bacillati</taxon>
        <taxon>Actinomycetota</taxon>
        <taxon>Actinomycetes</taxon>
        <taxon>Micrococcales</taxon>
        <taxon>Micrococcaceae</taxon>
        <taxon>Galactobacter</taxon>
    </lineage>
</organism>
<reference evidence="1 2" key="1">
    <citation type="submission" date="2018-07" db="EMBL/GenBank/DDBJ databases">
        <title>Arthrobacter sp. nov., isolated from raw cow's milk with high bacterial count.</title>
        <authorList>
            <person name="Hahne J."/>
            <person name="Isele D."/>
            <person name="Lipski A."/>
        </authorList>
    </citation>
    <scope>NUCLEOTIDE SEQUENCE [LARGE SCALE GENOMIC DNA]</scope>
    <source>
        <strain evidence="1 2">JZ R-35</strain>
    </source>
</reference>
<accession>A0A399JBN9</accession>
<evidence type="ECO:0000313" key="2">
    <source>
        <dbReference type="Proteomes" id="UP000265419"/>
    </source>
</evidence>
<dbReference type="EMBL" id="QQXK01000027">
    <property type="protein sequence ID" value="RII41452.1"/>
    <property type="molecule type" value="Genomic_DNA"/>
</dbReference>
<name>A0A399JBN9_9MICC</name>
<evidence type="ECO:0000313" key="1">
    <source>
        <dbReference type="EMBL" id="RII41452.1"/>
    </source>
</evidence>
<dbReference type="Proteomes" id="UP000265419">
    <property type="component" value="Unassembled WGS sequence"/>
</dbReference>
<proteinExistence type="predicted"/>
<gene>
    <name evidence="1" type="ORF">DWB68_12585</name>
</gene>
<dbReference type="AlphaFoldDB" id="A0A399JBN9"/>
<sequence length="89" mass="9417">MEQIADAAGVSVAEVRGRFPTDVALLTSALSLASRGAGEKVYDARPDRGWEALRSVVYGIEALNAVPGFFLFCVDMLVGGLDKAHPAHD</sequence>
<keyword evidence="2" id="KW-1185">Reference proteome</keyword>
<dbReference type="Gene3D" id="1.10.357.10">
    <property type="entry name" value="Tetracycline Repressor, domain 2"/>
    <property type="match status" value="1"/>
</dbReference>
<comment type="caution">
    <text evidence="1">The sequence shown here is derived from an EMBL/GenBank/DDBJ whole genome shotgun (WGS) entry which is preliminary data.</text>
</comment>